<dbReference type="PANTHER" id="PTHR38011">
    <property type="entry name" value="DIHYDROFOLATE REDUCTASE FAMILY PROTEIN (AFU_ORTHOLOGUE AFUA_8G06820)"/>
    <property type="match status" value="1"/>
</dbReference>
<dbReference type="Pfam" id="PF01872">
    <property type="entry name" value="RibD_C"/>
    <property type="match status" value="1"/>
</dbReference>
<protein>
    <submittedName>
        <fullName evidence="6">Pyrimidine reductase family protein</fullName>
    </submittedName>
</protein>
<dbReference type="PANTHER" id="PTHR38011:SF7">
    <property type="entry name" value="2,5-DIAMINO-6-RIBOSYLAMINO-4(3H)-PYRIMIDINONE 5'-PHOSPHATE REDUCTASE"/>
    <property type="match status" value="1"/>
</dbReference>
<dbReference type="Proteomes" id="UP000586918">
    <property type="component" value="Unassembled WGS sequence"/>
</dbReference>
<dbReference type="EMBL" id="JAAXKZ010000159">
    <property type="protein sequence ID" value="NMH95157.1"/>
    <property type="molecule type" value="Genomic_DNA"/>
</dbReference>
<name>A0A848DQQ0_9PSEU</name>
<dbReference type="Gene3D" id="3.40.430.10">
    <property type="entry name" value="Dihydrofolate Reductase, subunit A"/>
    <property type="match status" value="1"/>
</dbReference>
<keyword evidence="2" id="KW-0521">NADP</keyword>
<dbReference type="SUPFAM" id="SSF53597">
    <property type="entry name" value="Dihydrofolate reductase-like"/>
    <property type="match status" value="1"/>
</dbReference>
<dbReference type="GO" id="GO:0008703">
    <property type="term" value="F:5-amino-6-(5-phosphoribosylamino)uracil reductase activity"/>
    <property type="evidence" value="ECO:0007669"/>
    <property type="project" value="InterPro"/>
</dbReference>
<dbReference type="InterPro" id="IPR024072">
    <property type="entry name" value="DHFR-like_dom_sf"/>
</dbReference>
<dbReference type="AlphaFoldDB" id="A0A848DQQ0"/>
<evidence type="ECO:0000313" key="6">
    <source>
        <dbReference type="EMBL" id="NMH95157.1"/>
    </source>
</evidence>
<feature type="compositionally biased region" description="Basic and acidic residues" evidence="4">
    <location>
        <begin position="91"/>
        <end position="103"/>
    </location>
</feature>
<sequence length="253" mass="26683">MQELLSTRTSGRAADLIGNYVTVSRPSREDRPWVLINFVASPDGSVATGGRVGGLSSPVDKEVFRLLRSVADVILVGAGTVRAEGYGPHRPSAEHQASRRERGQPASATMAVVSASLRLNLQSALFSDGARPIVITPNNVEAAARDRTAAHADLIMAGEDAVDLQGALRQLHGRGVRLVVCEGGPLLFAKLLAGGLVDELCLTVSPLLVADPVRLLPAGALAQPAALRLAHVLEDDGHLFLRYLLASSDRGDR</sequence>
<dbReference type="NCBIfam" id="NF010663">
    <property type="entry name" value="PRK14059.1-1"/>
    <property type="match status" value="1"/>
</dbReference>
<dbReference type="InterPro" id="IPR050765">
    <property type="entry name" value="Riboflavin_Biosynth_HTPR"/>
</dbReference>
<proteinExistence type="predicted"/>
<evidence type="ECO:0000259" key="5">
    <source>
        <dbReference type="Pfam" id="PF01872"/>
    </source>
</evidence>
<feature type="region of interest" description="Disordered" evidence="4">
    <location>
        <begin position="85"/>
        <end position="105"/>
    </location>
</feature>
<keyword evidence="7" id="KW-1185">Reference proteome</keyword>
<evidence type="ECO:0000256" key="4">
    <source>
        <dbReference type="SAM" id="MobiDB-lite"/>
    </source>
</evidence>
<reference evidence="6 7" key="1">
    <citation type="submission" date="2020-04" db="EMBL/GenBank/DDBJ databases">
        <authorList>
            <person name="Klaysubun C."/>
            <person name="Duangmal K."/>
            <person name="Lipun K."/>
        </authorList>
    </citation>
    <scope>NUCLEOTIDE SEQUENCE [LARGE SCALE GENOMIC DNA]</scope>
    <source>
        <strain evidence="6 7">DSM 45300</strain>
    </source>
</reference>
<keyword evidence="3" id="KW-0560">Oxidoreductase</keyword>
<evidence type="ECO:0000256" key="3">
    <source>
        <dbReference type="ARBA" id="ARBA00023002"/>
    </source>
</evidence>
<organism evidence="6 7">
    <name type="scientific">Pseudonocardia bannensis</name>
    <dbReference type="NCBI Taxonomy" id="630973"/>
    <lineage>
        <taxon>Bacteria</taxon>
        <taxon>Bacillati</taxon>
        <taxon>Actinomycetota</taxon>
        <taxon>Actinomycetes</taxon>
        <taxon>Pseudonocardiales</taxon>
        <taxon>Pseudonocardiaceae</taxon>
        <taxon>Pseudonocardia</taxon>
    </lineage>
</organism>
<feature type="domain" description="Bacterial bifunctional deaminase-reductase C-terminal" evidence="5">
    <location>
        <begin position="32"/>
        <end position="236"/>
    </location>
</feature>
<gene>
    <name evidence="6" type="ORF">HF519_27090</name>
</gene>
<evidence type="ECO:0000313" key="7">
    <source>
        <dbReference type="Proteomes" id="UP000586918"/>
    </source>
</evidence>
<dbReference type="GO" id="GO:0009231">
    <property type="term" value="P:riboflavin biosynthetic process"/>
    <property type="evidence" value="ECO:0007669"/>
    <property type="project" value="InterPro"/>
</dbReference>
<comment type="pathway">
    <text evidence="1">Cofactor biosynthesis; riboflavin biosynthesis.</text>
</comment>
<evidence type="ECO:0000256" key="1">
    <source>
        <dbReference type="ARBA" id="ARBA00005104"/>
    </source>
</evidence>
<accession>A0A848DQQ0</accession>
<comment type="caution">
    <text evidence="6">The sequence shown here is derived from an EMBL/GenBank/DDBJ whole genome shotgun (WGS) entry which is preliminary data.</text>
</comment>
<dbReference type="InterPro" id="IPR002734">
    <property type="entry name" value="RibDG_C"/>
</dbReference>
<evidence type="ECO:0000256" key="2">
    <source>
        <dbReference type="ARBA" id="ARBA00022857"/>
    </source>
</evidence>